<name>D6GSA8_FILAD</name>
<keyword evidence="3" id="KW-0413">Isomerase</keyword>
<dbReference type="Gene3D" id="3.20.20.10">
    <property type="entry name" value="Alanine racemase"/>
    <property type="match status" value="1"/>
</dbReference>
<evidence type="ECO:0000259" key="4">
    <source>
        <dbReference type="Pfam" id="PF01168"/>
    </source>
</evidence>
<protein>
    <submittedName>
        <fullName evidence="5">Alanine racemase domain protein</fullName>
    </submittedName>
</protein>
<evidence type="ECO:0000256" key="2">
    <source>
        <dbReference type="ARBA" id="ARBA00022898"/>
    </source>
</evidence>
<evidence type="ECO:0000256" key="1">
    <source>
        <dbReference type="ARBA" id="ARBA00001933"/>
    </source>
</evidence>
<dbReference type="InterPro" id="IPR001608">
    <property type="entry name" value="Ala_racemase_N"/>
</dbReference>
<reference evidence="6" key="1">
    <citation type="submission" date="2010-12" db="EMBL/GenBank/DDBJ databases">
        <title>The genome sequence of Filifactor alocis strain ATCC 35896.</title>
        <authorList>
            <consortium name="The Broad Institute Genome Sequencing Platform"/>
            <person name="Ward D."/>
            <person name="Earl A."/>
            <person name="Feldgarden M."/>
            <person name="Young S.K."/>
            <person name="Gargeya S."/>
            <person name="Zeng Q."/>
            <person name="Alvarado L."/>
            <person name="Berlin A."/>
            <person name="Bochicchio J."/>
            <person name="Chapman S.B."/>
            <person name="Chen Z."/>
            <person name="Freedman E."/>
            <person name="Gellesch M."/>
            <person name="Goldberg J."/>
            <person name="Griggs A."/>
            <person name="Gujja S."/>
            <person name="Heilman E."/>
            <person name="Heiman D."/>
            <person name="Howarth C."/>
            <person name="Mehta T."/>
            <person name="Neiman D."/>
            <person name="Pearson M."/>
            <person name="Roberts A."/>
            <person name="Saif S."/>
            <person name="Shea T."/>
            <person name="Shenoy N."/>
            <person name="Sisk P."/>
            <person name="Stolte C."/>
            <person name="Sykes S."/>
            <person name="White J."/>
            <person name="Yandava C."/>
            <person name="Izard J."/>
            <person name="Blanton J.M."/>
            <person name="Baranova O.V."/>
            <person name="Tanner A.C."/>
            <person name="Dewhirst F.E."/>
            <person name="Haas B."/>
            <person name="Nusbaum C."/>
            <person name="Birren B."/>
        </authorList>
    </citation>
    <scope>NUCLEOTIDE SEQUENCE [LARGE SCALE GENOMIC DNA]</scope>
    <source>
        <strain evidence="6">ATCC 35896 / CCUG 47790 / D40 B5</strain>
    </source>
</reference>
<dbReference type="PANTHER" id="PTHR30511">
    <property type="entry name" value="ALANINE RACEMASE"/>
    <property type="match status" value="1"/>
</dbReference>
<dbReference type="GO" id="GO:0005829">
    <property type="term" value="C:cytosol"/>
    <property type="evidence" value="ECO:0007669"/>
    <property type="project" value="TreeGrafter"/>
</dbReference>
<dbReference type="Pfam" id="PF01168">
    <property type="entry name" value="Ala_racemase_N"/>
    <property type="match status" value="1"/>
</dbReference>
<dbReference type="Proteomes" id="UP000007468">
    <property type="component" value="Chromosome"/>
</dbReference>
<sequence>MQKKIQYPIMEINLNHLYENAKNIVEQCKKHGISVTGVVKGTDSYEHSYNTISNTLLDAGCTSIADSRMNTIIQMRNYGFEGRLLLLRVPMISELDDVVHYADCSLQSSLTVLEKTNETASKHNIIHDVILMMDLGDLREGFFDENELIHVASIVEKKMKHLHLKGIGTNLGCYGSIRPDTSNLGRLVSIAEKIEFHIGRKLEIISGGATSSLPLVLNGSIPKRINHLRVGEGIVLSRDLIDIWNIDMPFMHKDVYTISAEVIEVREKPSYPIGTIFVDAFGNKPEYIDKGIRKKALLAIGKRDVGSVDSLIVKLENAEIIGGSSDHLILDIEDVKEDIKEGDIISFDLYYGAMIFANNSSSVTKIYKRE</sequence>
<dbReference type="AlphaFoldDB" id="D6GSA8"/>
<dbReference type="InterPro" id="IPR000821">
    <property type="entry name" value="Ala_racemase"/>
</dbReference>
<dbReference type="RefSeq" id="WP_014261846.1">
    <property type="nucleotide sequence ID" value="NC_016630.1"/>
</dbReference>
<dbReference type="GO" id="GO:0008784">
    <property type="term" value="F:alanine racemase activity"/>
    <property type="evidence" value="ECO:0007669"/>
    <property type="project" value="TreeGrafter"/>
</dbReference>
<keyword evidence="6" id="KW-1185">Reference proteome</keyword>
<dbReference type="EMBL" id="CP002390">
    <property type="protein sequence ID" value="EFE28549.1"/>
    <property type="molecule type" value="Genomic_DNA"/>
</dbReference>
<dbReference type="eggNOG" id="COG3457">
    <property type="taxonomic scope" value="Bacteria"/>
</dbReference>
<feature type="domain" description="Alanine racemase N-terminal" evidence="4">
    <location>
        <begin position="12"/>
        <end position="235"/>
    </location>
</feature>
<dbReference type="PATRIC" id="fig|546269.5.peg.186"/>
<organism evidence="5 6">
    <name type="scientific">Filifactor alocis (strain ATCC 35896 / CCUG 47790 / D40 B5)</name>
    <name type="common">Fusobacterium alocis</name>
    <dbReference type="NCBI Taxonomy" id="546269"/>
    <lineage>
        <taxon>Bacteria</taxon>
        <taxon>Bacillati</taxon>
        <taxon>Bacillota</taxon>
        <taxon>Clostridia</taxon>
        <taxon>Peptostreptococcales</taxon>
        <taxon>Filifactoraceae</taxon>
        <taxon>Filifactor</taxon>
    </lineage>
</organism>
<gene>
    <name evidence="5" type="ordered locus">HMPREF0389_00465</name>
</gene>
<comment type="cofactor">
    <cofactor evidence="1">
        <name>pyridoxal 5'-phosphate</name>
        <dbReference type="ChEBI" id="CHEBI:597326"/>
    </cofactor>
</comment>
<evidence type="ECO:0000313" key="6">
    <source>
        <dbReference type="Proteomes" id="UP000007468"/>
    </source>
</evidence>
<proteinExistence type="predicted"/>
<dbReference type="InterPro" id="IPR029066">
    <property type="entry name" value="PLP-binding_barrel"/>
</dbReference>
<evidence type="ECO:0000256" key="3">
    <source>
        <dbReference type="ARBA" id="ARBA00023235"/>
    </source>
</evidence>
<accession>D6GSA8</accession>
<dbReference type="SUPFAM" id="SSF51419">
    <property type="entry name" value="PLP-binding barrel"/>
    <property type="match status" value="1"/>
</dbReference>
<dbReference type="STRING" id="546269.HMPREF0389_00465"/>
<dbReference type="GO" id="GO:0030170">
    <property type="term" value="F:pyridoxal phosphate binding"/>
    <property type="evidence" value="ECO:0007669"/>
    <property type="project" value="TreeGrafter"/>
</dbReference>
<dbReference type="CDD" id="cd06815">
    <property type="entry name" value="PLPDE_III_AR_like_1"/>
    <property type="match status" value="1"/>
</dbReference>
<dbReference type="KEGG" id="faa:HMPREF0389_00465"/>
<keyword evidence="2" id="KW-0663">Pyridoxal phosphate</keyword>
<evidence type="ECO:0000313" key="5">
    <source>
        <dbReference type="EMBL" id="EFE28549.1"/>
    </source>
</evidence>
<dbReference type="OrthoDB" id="504078at2"/>
<dbReference type="PANTHER" id="PTHR30511:SF3">
    <property type="entry name" value="LYSINE RACEMASE"/>
    <property type="match status" value="1"/>
</dbReference>